<dbReference type="InterPro" id="IPR029058">
    <property type="entry name" value="AB_hydrolase_fold"/>
</dbReference>
<dbReference type="Proteomes" id="UP001300763">
    <property type="component" value="Unassembled WGS sequence"/>
</dbReference>
<dbReference type="EMBL" id="JAQZAO010000016">
    <property type="protein sequence ID" value="MDD7968893.1"/>
    <property type="molecule type" value="Genomic_DNA"/>
</dbReference>
<evidence type="ECO:0000313" key="2">
    <source>
        <dbReference type="Proteomes" id="UP001300763"/>
    </source>
</evidence>
<organism evidence="1 2">
    <name type="scientific">Actinomycetospora lemnae</name>
    <dbReference type="NCBI Taxonomy" id="3019891"/>
    <lineage>
        <taxon>Bacteria</taxon>
        <taxon>Bacillati</taxon>
        <taxon>Actinomycetota</taxon>
        <taxon>Actinomycetes</taxon>
        <taxon>Pseudonocardiales</taxon>
        <taxon>Pseudonocardiaceae</taxon>
        <taxon>Actinomycetospora</taxon>
    </lineage>
</organism>
<evidence type="ECO:0000313" key="1">
    <source>
        <dbReference type="EMBL" id="MDD7968893.1"/>
    </source>
</evidence>
<proteinExistence type="predicted"/>
<accession>A0ABT5T195</accession>
<protein>
    <submittedName>
        <fullName evidence="1">Alpha/beta hydrolase</fullName>
    </submittedName>
</protein>
<dbReference type="Gene3D" id="3.40.50.1820">
    <property type="entry name" value="alpha/beta hydrolase"/>
    <property type="match status" value="1"/>
</dbReference>
<keyword evidence="2" id="KW-1185">Reference proteome</keyword>
<gene>
    <name evidence="1" type="ORF">PGB27_26395</name>
</gene>
<comment type="caution">
    <text evidence="1">The sequence shown here is derived from an EMBL/GenBank/DDBJ whole genome shotgun (WGS) entry which is preliminary data.</text>
</comment>
<dbReference type="RefSeq" id="WP_274203419.1">
    <property type="nucleotide sequence ID" value="NZ_JAQZAO010000016.1"/>
</dbReference>
<reference evidence="1 2" key="1">
    <citation type="submission" date="2023-02" db="EMBL/GenBank/DDBJ databases">
        <title>Genome sequencing required for Actinomycetospora new species description.</title>
        <authorList>
            <person name="Saimee Y."/>
            <person name="Duangmal K."/>
        </authorList>
    </citation>
    <scope>NUCLEOTIDE SEQUENCE [LARGE SCALE GENOMIC DNA]</scope>
    <source>
        <strain evidence="1 2">DW7H6</strain>
    </source>
</reference>
<name>A0ABT5T195_9PSEU</name>
<dbReference type="GO" id="GO:0016787">
    <property type="term" value="F:hydrolase activity"/>
    <property type="evidence" value="ECO:0007669"/>
    <property type="project" value="UniProtKB-KW"/>
</dbReference>
<dbReference type="SUPFAM" id="SSF53474">
    <property type="entry name" value="alpha/beta-Hydrolases"/>
    <property type="match status" value="1"/>
</dbReference>
<keyword evidence="1" id="KW-0378">Hydrolase</keyword>
<sequence>MIATNAEVGTAAGVPCVVVPPEGGGRRSGAGLDPSGRTDAPVVVGWHLMDAPRSEAAFAAALPLAGLDAWKVYLGLPMMGARLPEGGMDEVMRRGYEDAVLLVHGPVNAQAADEFDAALTALRERYGITGPLGLFGGSAGAGVALEVATRRSDVAALVAVSPMVALRPVVSVLGTLFGVDYRWSPESDAVAARMDYPARAAELGTTPLRLIVGSEDDPSAFLEPARDLAEAVAGPADVVVVDGMGHALAEEPGLEPAPQTPHAAEVDAHAVAWFRQHLAP</sequence>